<reference evidence="1 2" key="1">
    <citation type="submission" date="2020-02" db="EMBL/GenBank/DDBJ databases">
        <title>Balneolaceae bacterium YR4-1, complete genome.</title>
        <authorList>
            <person name="Li Y."/>
            <person name="Wu S."/>
        </authorList>
    </citation>
    <scope>NUCLEOTIDE SEQUENCE [LARGE SCALE GENOMIC DNA]</scope>
    <source>
        <strain evidence="1 2">YR4-1</strain>
    </source>
</reference>
<gene>
    <name evidence="1" type="ORF">G3570_01470</name>
</gene>
<dbReference type="Proteomes" id="UP000473278">
    <property type="component" value="Unassembled WGS sequence"/>
</dbReference>
<protein>
    <submittedName>
        <fullName evidence="1">Uncharacterized protein</fullName>
    </submittedName>
</protein>
<sequence>MPKYYVDETTNNDELHIVHHGECENLEKTESAISLSYHNNISSAVDKAKKLYDNVAGCPECSDSSYE</sequence>
<dbReference type="AlphaFoldDB" id="A0A6M1SXJ4"/>
<evidence type="ECO:0000313" key="2">
    <source>
        <dbReference type="Proteomes" id="UP000473278"/>
    </source>
</evidence>
<keyword evidence="2" id="KW-1185">Reference proteome</keyword>
<proteinExistence type="predicted"/>
<comment type="caution">
    <text evidence="1">The sequence shown here is derived from an EMBL/GenBank/DDBJ whole genome shotgun (WGS) entry which is preliminary data.</text>
</comment>
<dbReference type="EMBL" id="JAALLT010000001">
    <property type="protein sequence ID" value="NGP75287.1"/>
    <property type="molecule type" value="Genomic_DNA"/>
</dbReference>
<dbReference type="RefSeq" id="WP_165138460.1">
    <property type="nucleotide sequence ID" value="NZ_JAALLT010000001.1"/>
</dbReference>
<name>A0A6M1SXJ4_9BACT</name>
<organism evidence="1 2">
    <name type="scientific">Halalkalibaculum roseum</name>
    <dbReference type="NCBI Taxonomy" id="2709311"/>
    <lineage>
        <taxon>Bacteria</taxon>
        <taxon>Pseudomonadati</taxon>
        <taxon>Balneolota</taxon>
        <taxon>Balneolia</taxon>
        <taxon>Balneolales</taxon>
        <taxon>Balneolaceae</taxon>
        <taxon>Halalkalibaculum</taxon>
    </lineage>
</organism>
<evidence type="ECO:0000313" key="1">
    <source>
        <dbReference type="EMBL" id="NGP75287.1"/>
    </source>
</evidence>
<accession>A0A6M1SXJ4</accession>